<gene>
    <name evidence="1" type="ORF">CHIRRI_LOCUS11096</name>
</gene>
<accession>A0A9N9S417</accession>
<evidence type="ECO:0000313" key="2">
    <source>
        <dbReference type="Proteomes" id="UP001153620"/>
    </source>
</evidence>
<keyword evidence="2" id="KW-1185">Reference proteome</keyword>
<name>A0A9N9S417_9DIPT</name>
<dbReference type="EMBL" id="OU895879">
    <property type="protein sequence ID" value="CAG9808254.1"/>
    <property type="molecule type" value="Genomic_DNA"/>
</dbReference>
<organism evidence="1 2">
    <name type="scientific">Chironomus riparius</name>
    <dbReference type="NCBI Taxonomy" id="315576"/>
    <lineage>
        <taxon>Eukaryota</taxon>
        <taxon>Metazoa</taxon>
        <taxon>Ecdysozoa</taxon>
        <taxon>Arthropoda</taxon>
        <taxon>Hexapoda</taxon>
        <taxon>Insecta</taxon>
        <taxon>Pterygota</taxon>
        <taxon>Neoptera</taxon>
        <taxon>Endopterygota</taxon>
        <taxon>Diptera</taxon>
        <taxon>Nematocera</taxon>
        <taxon>Chironomoidea</taxon>
        <taxon>Chironomidae</taxon>
        <taxon>Chironominae</taxon>
        <taxon>Chironomus</taxon>
    </lineage>
</organism>
<dbReference type="AlphaFoldDB" id="A0A9N9S417"/>
<protein>
    <submittedName>
        <fullName evidence="1">Uncharacterized protein</fullName>
    </submittedName>
</protein>
<reference evidence="1" key="1">
    <citation type="submission" date="2022-01" db="EMBL/GenBank/DDBJ databases">
        <authorList>
            <person name="King R."/>
        </authorList>
    </citation>
    <scope>NUCLEOTIDE SEQUENCE</scope>
</reference>
<dbReference type="Proteomes" id="UP001153620">
    <property type="component" value="Chromosome 3"/>
</dbReference>
<reference evidence="1" key="2">
    <citation type="submission" date="2022-10" db="EMBL/GenBank/DDBJ databases">
        <authorList>
            <consortium name="ENA_rothamsted_submissions"/>
            <consortium name="culmorum"/>
            <person name="King R."/>
        </authorList>
    </citation>
    <scope>NUCLEOTIDE SEQUENCE</scope>
</reference>
<proteinExistence type="predicted"/>
<sequence length="153" mass="17592">MSSFKFNLDDSEDYEHANESRKNVTELCTESLRAIEKLSYKKLQLSSIKCLIRENIDMFPNLKHLQFESGLVGIFHVLKHASLTNVNLESLECVFFHSDILNSYSVYFLNLKELSALEIINETAFSSFISRHSKTFEKNMIDNASNITELTAN</sequence>
<evidence type="ECO:0000313" key="1">
    <source>
        <dbReference type="EMBL" id="CAG9808254.1"/>
    </source>
</evidence>